<name>A0A438C353_VITVI</name>
<dbReference type="PANTHER" id="PTHR33710:SF71">
    <property type="entry name" value="ENDONUCLEASE_EXONUCLEASE_PHOSPHATASE DOMAIN-CONTAINING PROTEIN"/>
    <property type="match status" value="1"/>
</dbReference>
<protein>
    <recommendedName>
        <fullName evidence="4">Endonuclease/exonuclease/phosphatase domain-containing protein</fullName>
    </recommendedName>
</protein>
<accession>A0A438C353</accession>
<dbReference type="Proteomes" id="UP000288805">
    <property type="component" value="Unassembled WGS sequence"/>
</dbReference>
<dbReference type="AlphaFoldDB" id="A0A438C353"/>
<proteinExistence type="predicted"/>
<evidence type="ECO:0000313" key="2">
    <source>
        <dbReference type="EMBL" id="RVW17667.1"/>
    </source>
</evidence>
<dbReference type="EMBL" id="QGNW01002574">
    <property type="protein sequence ID" value="RVW17667.1"/>
    <property type="molecule type" value="Genomic_DNA"/>
</dbReference>
<evidence type="ECO:0000256" key="1">
    <source>
        <dbReference type="SAM" id="MobiDB-lite"/>
    </source>
</evidence>
<evidence type="ECO:0008006" key="4">
    <source>
        <dbReference type="Google" id="ProtNLM"/>
    </source>
</evidence>
<dbReference type="InterPro" id="IPR036691">
    <property type="entry name" value="Endo/exonu/phosph_ase_sf"/>
</dbReference>
<organism evidence="2 3">
    <name type="scientific">Vitis vinifera</name>
    <name type="common">Grape</name>
    <dbReference type="NCBI Taxonomy" id="29760"/>
    <lineage>
        <taxon>Eukaryota</taxon>
        <taxon>Viridiplantae</taxon>
        <taxon>Streptophyta</taxon>
        <taxon>Embryophyta</taxon>
        <taxon>Tracheophyta</taxon>
        <taxon>Spermatophyta</taxon>
        <taxon>Magnoliopsida</taxon>
        <taxon>eudicotyledons</taxon>
        <taxon>Gunneridae</taxon>
        <taxon>Pentapetalae</taxon>
        <taxon>rosids</taxon>
        <taxon>Vitales</taxon>
        <taxon>Vitaceae</taxon>
        <taxon>Viteae</taxon>
        <taxon>Vitis</taxon>
    </lineage>
</organism>
<evidence type="ECO:0000313" key="3">
    <source>
        <dbReference type="Proteomes" id="UP000288805"/>
    </source>
</evidence>
<dbReference type="PANTHER" id="PTHR33710">
    <property type="entry name" value="BNAC02G09200D PROTEIN"/>
    <property type="match status" value="1"/>
</dbReference>
<dbReference type="Gene3D" id="3.60.10.10">
    <property type="entry name" value="Endonuclease/exonuclease/phosphatase"/>
    <property type="match status" value="1"/>
</dbReference>
<feature type="region of interest" description="Disordered" evidence="1">
    <location>
        <begin position="1"/>
        <end position="24"/>
    </location>
</feature>
<gene>
    <name evidence="2" type="ORF">CK203_071806</name>
</gene>
<comment type="caution">
    <text evidence="2">The sequence shown here is derived from an EMBL/GenBank/DDBJ whole genome shotgun (WGS) entry which is preliminary data.</text>
</comment>
<dbReference type="SUPFAM" id="SSF56219">
    <property type="entry name" value="DNase I-like"/>
    <property type="match status" value="1"/>
</dbReference>
<sequence length="334" mass="37503">MEGFSGRVGSDPRGSAVMVLPSTPETKGKGPSFLGNCGLMVAENLEVISSSHFQSPQSYIPPSCGFTYSFLSPSIPILNNDAYEGQTSVDIPTLEMEAIQPAFPYQMFESVNPLSSNPRSPIKDSSMVAVNQRVTTGSHSGGRADAPQDCETSWIWFEIRVNVVMIQETEKAECDRRFMGSVWTARNKDWAALPASEASGGILIIWTLKNCVGRRLTPSMKDFDDFIRDCDFIDSPLRSAPFTWSNLQEHPVCKRLDRFLYSNEWEQVFPQSLQEVLPRWTSDHWPIVLETNPFKWAPTPFRFENMWLQHPSFKESFEVGGESFKEMGGKGTSS</sequence>
<reference evidence="2 3" key="1">
    <citation type="journal article" date="2018" name="PLoS Genet.">
        <title>Population sequencing reveals clonal diversity and ancestral inbreeding in the grapevine cultivar Chardonnay.</title>
        <authorList>
            <person name="Roach M.J."/>
            <person name="Johnson D.L."/>
            <person name="Bohlmann J."/>
            <person name="van Vuuren H.J."/>
            <person name="Jones S.J."/>
            <person name="Pretorius I.S."/>
            <person name="Schmidt S.A."/>
            <person name="Borneman A.R."/>
        </authorList>
    </citation>
    <scope>NUCLEOTIDE SEQUENCE [LARGE SCALE GENOMIC DNA]</scope>
    <source>
        <strain evidence="3">cv. Chardonnay</strain>
        <tissue evidence="2">Leaf</tissue>
    </source>
</reference>